<evidence type="ECO:0000256" key="1">
    <source>
        <dbReference type="SAM" id="MobiDB-lite"/>
    </source>
</evidence>
<evidence type="ECO:0000313" key="4">
    <source>
        <dbReference type="Proteomes" id="UP001489004"/>
    </source>
</evidence>
<keyword evidence="2" id="KW-0732">Signal</keyword>
<comment type="caution">
    <text evidence="3">The sequence shown here is derived from an EMBL/GenBank/DDBJ whole genome shotgun (WGS) entry which is preliminary data.</text>
</comment>
<feature type="signal peptide" evidence="2">
    <location>
        <begin position="1"/>
        <end position="34"/>
    </location>
</feature>
<dbReference type="AlphaFoldDB" id="A0AAW1P8C3"/>
<sequence length="938" mass="96193">MGAAKEVMREVWPGSVAGWLLIVLSLTAVRSGDCQFCPGTALGANSTDAQETVLLCDGSSVTCSYRCCQGDICSYCGCSGSLTSAEQYVTDNFCNAAKTAKNLTEYCALSDTTRPGRSAAATQSCRTDAINVWSTFCYSVEVGTVGLSDKWIAGTGVKFQPGECLSVPADTDYCPKQFPSPACCAGDGTCTTRADGHSRTCAGFLAFGCCPPSPVYQNSNFYPSPALPQPTASAVPSPATRGSSPQPPPAPTTPAAVVKPRLCPGRASTNATAVTLCEGTVALCNYSCCLGDSCFHCECTSSSSSDLTVSELAAQNGICLAAEAATSEKDFCTQARTNYVTTSVPSTQQCQAHAIGVSSSLCTKFISTVPDIKVTPGSAQFSPALQALVAPSPSTAPPPDPTVQYYKAAQCLTLPVDQQYCPLDYPDIGCCNDDGTCENVKNTLGCVAGRRIACCPVNPFELPLSLRSPAARSPPSSPASTPVPQAALFCPGTAVPNAALETLTLCDGTVTTCEYSCCEGDTCYQCGCKGPLSSPETAAQAVFCTAARKAQNRTQLCGSIDADQTIIGSEACITKYARTFSRLCTPQKLQGLSSTFVPGTVISFAPDACAIVPYGTPFCPKSFPSPACCAADGSCQATADGHAGFCGAKALLGCCPPYPVLINTATFLGPMGKVAPLALAPASAIQPSTAAGLAPTGSIRPNASLASAPSAASGVISPYYCVGRAYQGPVAVTYCEGTVVTCNYRCCVGDNCFYCDCSAGVTAPEKALQDGFCVTAKSGVTGARDFCDKLNASLLGPNLPSSKACSNSAAAALTQICYPTTTGSLVTPASYAYASFYPPDNAGTLVVNDGQPNITDTVFAAEQCLVMPVAFEYCPTPFPSIGCCPGDGTCVAKLNQATNVRCNVTDTIACCPSVPAPSVALGFKQAPAPGRPGTRSCA</sequence>
<keyword evidence="4" id="KW-1185">Reference proteome</keyword>
<feature type="compositionally biased region" description="Polar residues" evidence="1">
    <location>
        <begin position="230"/>
        <end position="244"/>
    </location>
</feature>
<feature type="region of interest" description="Disordered" evidence="1">
    <location>
        <begin position="227"/>
        <end position="256"/>
    </location>
</feature>
<gene>
    <name evidence="3" type="ORF">WJX72_003904</name>
</gene>
<dbReference type="EMBL" id="JALJOR010000018">
    <property type="protein sequence ID" value="KAK9804263.1"/>
    <property type="molecule type" value="Genomic_DNA"/>
</dbReference>
<proteinExistence type="predicted"/>
<evidence type="ECO:0000313" key="3">
    <source>
        <dbReference type="EMBL" id="KAK9804263.1"/>
    </source>
</evidence>
<feature type="chain" id="PRO_5043844804" evidence="2">
    <location>
        <begin position="35"/>
        <end position="938"/>
    </location>
</feature>
<reference evidence="3 4" key="1">
    <citation type="journal article" date="2024" name="Nat. Commun.">
        <title>Phylogenomics reveals the evolutionary origins of lichenization in chlorophyte algae.</title>
        <authorList>
            <person name="Puginier C."/>
            <person name="Libourel C."/>
            <person name="Otte J."/>
            <person name="Skaloud P."/>
            <person name="Haon M."/>
            <person name="Grisel S."/>
            <person name="Petersen M."/>
            <person name="Berrin J.G."/>
            <person name="Delaux P.M."/>
            <person name="Dal Grande F."/>
            <person name="Keller J."/>
        </authorList>
    </citation>
    <scope>NUCLEOTIDE SEQUENCE [LARGE SCALE GENOMIC DNA]</scope>
    <source>
        <strain evidence="3 4">SAG 2043</strain>
    </source>
</reference>
<accession>A0AAW1P8C3</accession>
<evidence type="ECO:0000256" key="2">
    <source>
        <dbReference type="SAM" id="SignalP"/>
    </source>
</evidence>
<name>A0AAW1P8C3_9CHLO</name>
<dbReference type="Proteomes" id="UP001489004">
    <property type="component" value="Unassembled WGS sequence"/>
</dbReference>
<protein>
    <submittedName>
        <fullName evidence="3">Uncharacterized protein</fullName>
    </submittedName>
</protein>
<organism evidence="3 4">
    <name type="scientific">[Myrmecia] bisecta</name>
    <dbReference type="NCBI Taxonomy" id="41462"/>
    <lineage>
        <taxon>Eukaryota</taxon>
        <taxon>Viridiplantae</taxon>
        <taxon>Chlorophyta</taxon>
        <taxon>core chlorophytes</taxon>
        <taxon>Trebouxiophyceae</taxon>
        <taxon>Trebouxiales</taxon>
        <taxon>Trebouxiaceae</taxon>
        <taxon>Myrmecia</taxon>
    </lineage>
</organism>